<comment type="cofactor">
    <cofactor evidence="1 9">
        <name>Mg(2+)</name>
        <dbReference type="ChEBI" id="CHEBI:18420"/>
    </cofactor>
</comment>
<keyword evidence="8 9" id="KW-0051">Antiviral defense</keyword>
<comment type="caution">
    <text evidence="10">The sequence shown here is derived from an EMBL/GenBank/DDBJ whole genome shotgun (WGS) entry which is preliminary data.</text>
</comment>
<keyword evidence="6 9" id="KW-0378">Hydrolase</keyword>
<dbReference type="OrthoDB" id="9791737at2"/>
<gene>
    <name evidence="9 10" type="primary">cas2</name>
    <name evidence="11" type="ORF">AAC431_04270</name>
    <name evidence="10" type="ORF">F6H94_08610</name>
</gene>
<dbReference type="HAMAP" id="MF_01471">
    <property type="entry name" value="Cas2"/>
    <property type="match status" value="1"/>
</dbReference>
<evidence type="ECO:0000256" key="2">
    <source>
        <dbReference type="ARBA" id="ARBA00009959"/>
    </source>
</evidence>
<evidence type="ECO:0000256" key="1">
    <source>
        <dbReference type="ARBA" id="ARBA00001946"/>
    </source>
</evidence>
<dbReference type="GO" id="GO:0043571">
    <property type="term" value="P:maintenance of CRISPR repeat elements"/>
    <property type="evidence" value="ECO:0007669"/>
    <property type="project" value="UniProtKB-UniRule"/>
</dbReference>
<reference evidence="10 12" key="1">
    <citation type="submission" date="2019-09" db="EMBL/GenBank/DDBJ databases">
        <title>Draft genome sequence assemblies of isolates from the urinary tract.</title>
        <authorList>
            <person name="Mores C.R."/>
            <person name="Putonti C."/>
            <person name="Wolfe A.J."/>
        </authorList>
    </citation>
    <scope>NUCLEOTIDE SEQUENCE [LARGE SCALE GENOMIC DNA]</scope>
    <source>
        <strain evidence="10 12">UMB246</strain>
    </source>
</reference>
<feature type="binding site" evidence="9">
    <location>
        <position position="8"/>
    </location>
    <ligand>
        <name>Mg(2+)</name>
        <dbReference type="ChEBI" id="CHEBI:18420"/>
        <note>catalytic</note>
    </ligand>
</feature>
<dbReference type="GO" id="GO:0004521">
    <property type="term" value="F:RNA endonuclease activity"/>
    <property type="evidence" value="ECO:0007669"/>
    <property type="project" value="InterPro"/>
</dbReference>
<dbReference type="GO" id="GO:0016787">
    <property type="term" value="F:hydrolase activity"/>
    <property type="evidence" value="ECO:0007669"/>
    <property type="project" value="UniProtKB-KW"/>
</dbReference>
<dbReference type="Proteomes" id="UP001385848">
    <property type="component" value="Unassembled WGS sequence"/>
</dbReference>
<evidence type="ECO:0000256" key="3">
    <source>
        <dbReference type="ARBA" id="ARBA00022722"/>
    </source>
</evidence>
<dbReference type="EMBL" id="VYWW01000067">
    <property type="protein sequence ID" value="KAA9319971.1"/>
    <property type="molecule type" value="Genomic_DNA"/>
</dbReference>
<evidence type="ECO:0000313" key="11">
    <source>
        <dbReference type="EMBL" id="MEL0565140.1"/>
    </source>
</evidence>
<dbReference type="EMBL" id="JBBVUL010000006">
    <property type="protein sequence ID" value="MEL0565140.1"/>
    <property type="molecule type" value="Genomic_DNA"/>
</dbReference>
<evidence type="ECO:0000256" key="4">
    <source>
        <dbReference type="ARBA" id="ARBA00022723"/>
    </source>
</evidence>
<comment type="function">
    <text evidence="9">CRISPR (clustered regularly interspaced short palindromic repeat), is an adaptive immune system that provides protection against mobile genetic elements (viruses, transposable elements and conjugative plasmids). CRISPR clusters contain sequences complementary to antecedent mobile elements and target invading nucleic acids. CRISPR clusters are transcribed and processed into CRISPR RNA (crRNA). Functions as a ssRNA-specific endoribonuclease. Involved in the integration of spacer DNA into the CRISPR cassette.</text>
</comment>
<dbReference type="Proteomes" id="UP000327236">
    <property type="component" value="Unassembled WGS sequence"/>
</dbReference>
<comment type="subunit">
    <text evidence="9">Homodimer, forms a heterotetramer with a Cas1 homodimer.</text>
</comment>
<dbReference type="GO" id="GO:0046872">
    <property type="term" value="F:metal ion binding"/>
    <property type="evidence" value="ECO:0007669"/>
    <property type="project" value="UniProtKB-UniRule"/>
</dbReference>
<dbReference type="AlphaFoldDB" id="A0A5N1I765"/>
<keyword evidence="3 9" id="KW-0540">Nuclease</keyword>
<evidence type="ECO:0000313" key="12">
    <source>
        <dbReference type="Proteomes" id="UP000327236"/>
    </source>
</evidence>
<dbReference type="EC" id="3.1.-.-" evidence="9"/>
<evidence type="ECO:0000256" key="6">
    <source>
        <dbReference type="ARBA" id="ARBA00022801"/>
    </source>
</evidence>
<dbReference type="InterPro" id="IPR021127">
    <property type="entry name" value="CRISPR_associated_Cas2"/>
</dbReference>
<keyword evidence="5 9" id="KW-0255">Endonuclease</keyword>
<organism evidence="10 12">
    <name type="scientific">Lactobacillus jensenii</name>
    <dbReference type="NCBI Taxonomy" id="109790"/>
    <lineage>
        <taxon>Bacteria</taxon>
        <taxon>Bacillati</taxon>
        <taxon>Bacillota</taxon>
        <taxon>Bacilli</taxon>
        <taxon>Lactobacillales</taxon>
        <taxon>Lactobacillaceae</taxon>
        <taxon>Lactobacillus</taxon>
    </lineage>
</organism>
<name>A0A5N1I765_LACJE</name>
<comment type="similarity">
    <text evidence="2 9">Belongs to the CRISPR-associated endoribonuclease Cas2 protein family.</text>
</comment>
<sequence length="101" mass="12048">MRLLIMFDLPTETAQDRKNYRIFRKELINEGFVMIQFSVYVRVCVNRKMAIFLENRVRNFLPEEGLVQSLMLTEKQYNDMHFLIGEAVDDVRNTSDRTVII</sequence>
<dbReference type="KEGG" id="lje:BUE77_06795"/>
<dbReference type="RefSeq" id="WP_006585734.1">
    <property type="nucleotide sequence ID" value="NZ_CATOUV010000001.1"/>
</dbReference>
<accession>A0A5N1I765</accession>
<reference evidence="11 13" key="2">
    <citation type="submission" date="2024-04" db="EMBL/GenBank/DDBJ databases">
        <title>Three lactobacilli isolated from voided urine samples from females with type 2 diabetes.</title>
        <authorList>
            <person name="Kula A."/>
            <person name="Stegman N."/>
            <person name="Putonti C."/>
        </authorList>
    </citation>
    <scope>NUCLEOTIDE SEQUENCE [LARGE SCALE GENOMIC DNA]</scope>
    <source>
        <strain evidence="11 13">1855</strain>
    </source>
</reference>
<evidence type="ECO:0000313" key="10">
    <source>
        <dbReference type="EMBL" id="KAA9319971.1"/>
    </source>
</evidence>
<evidence type="ECO:0000313" key="13">
    <source>
        <dbReference type="Proteomes" id="UP001385848"/>
    </source>
</evidence>
<dbReference type="InterPro" id="IPR019199">
    <property type="entry name" value="Virulence_VapD/CRISPR_Cas2"/>
</dbReference>
<proteinExistence type="inferred from homology"/>
<evidence type="ECO:0000256" key="9">
    <source>
        <dbReference type="HAMAP-Rule" id="MF_01471"/>
    </source>
</evidence>
<dbReference type="SUPFAM" id="SSF143430">
    <property type="entry name" value="TTP0101/SSO1404-like"/>
    <property type="match status" value="1"/>
</dbReference>
<protein>
    <recommendedName>
        <fullName evidence="9">CRISPR-associated endoribonuclease Cas2</fullName>
        <ecNumber evidence="9">3.1.-.-</ecNumber>
    </recommendedName>
</protein>
<dbReference type="GO" id="GO:0051607">
    <property type="term" value="P:defense response to virus"/>
    <property type="evidence" value="ECO:0007669"/>
    <property type="project" value="UniProtKB-UniRule"/>
</dbReference>
<dbReference type="GeneID" id="31743422"/>
<keyword evidence="4 9" id="KW-0479">Metal-binding</keyword>
<dbReference type="NCBIfam" id="TIGR01573">
    <property type="entry name" value="cas2"/>
    <property type="match status" value="1"/>
</dbReference>
<dbReference type="Pfam" id="PF09827">
    <property type="entry name" value="CRISPR_Cas2"/>
    <property type="match status" value="1"/>
</dbReference>
<keyword evidence="13" id="KW-1185">Reference proteome</keyword>
<evidence type="ECO:0000256" key="5">
    <source>
        <dbReference type="ARBA" id="ARBA00022759"/>
    </source>
</evidence>
<keyword evidence="7 9" id="KW-0460">Magnesium</keyword>
<evidence type="ECO:0000256" key="8">
    <source>
        <dbReference type="ARBA" id="ARBA00023118"/>
    </source>
</evidence>
<evidence type="ECO:0000256" key="7">
    <source>
        <dbReference type="ARBA" id="ARBA00022842"/>
    </source>
</evidence>